<dbReference type="Gene3D" id="1.10.3720.10">
    <property type="entry name" value="MetI-like"/>
    <property type="match status" value="1"/>
</dbReference>
<evidence type="ECO:0000256" key="10">
    <source>
        <dbReference type="SAM" id="MobiDB-lite"/>
    </source>
</evidence>
<feature type="transmembrane region" description="Helical" evidence="9">
    <location>
        <begin position="207"/>
        <end position="229"/>
    </location>
</feature>
<dbReference type="Proteomes" id="UP000638353">
    <property type="component" value="Unassembled WGS sequence"/>
</dbReference>
<feature type="transmembrane region" description="Helical" evidence="9">
    <location>
        <begin position="267"/>
        <end position="288"/>
    </location>
</feature>
<feature type="domain" description="ABC transmembrane type-1" evidence="11">
    <location>
        <begin position="89"/>
        <end position="288"/>
    </location>
</feature>
<evidence type="ECO:0000256" key="6">
    <source>
        <dbReference type="ARBA" id="ARBA00022692"/>
    </source>
</evidence>
<feature type="transmembrane region" description="Helical" evidence="9">
    <location>
        <begin position="126"/>
        <end position="151"/>
    </location>
</feature>
<evidence type="ECO:0000256" key="4">
    <source>
        <dbReference type="ARBA" id="ARBA00022475"/>
    </source>
</evidence>
<dbReference type="GO" id="GO:0005886">
    <property type="term" value="C:plasma membrane"/>
    <property type="evidence" value="ECO:0007669"/>
    <property type="project" value="UniProtKB-SubCell"/>
</dbReference>
<keyword evidence="7 9" id="KW-1133">Transmembrane helix</keyword>
<dbReference type="RefSeq" id="WP_189824853.1">
    <property type="nucleotide sequence ID" value="NZ_BMVC01000008.1"/>
</dbReference>
<name>A0A918WZQ4_9ACTN</name>
<feature type="compositionally biased region" description="Pro residues" evidence="10">
    <location>
        <begin position="1"/>
        <end position="15"/>
    </location>
</feature>
<evidence type="ECO:0000313" key="12">
    <source>
        <dbReference type="EMBL" id="GHC99095.1"/>
    </source>
</evidence>
<keyword evidence="3 9" id="KW-0813">Transport</keyword>
<evidence type="ECO:0000256" key="5">
    <source>
        <dbReference type="ARBA" id="ARBA00022597"/>
    </source>
</evidence>
<protein>
    <submittedName>
        <fullName evidence="12">Sugar ABC transporter permease</fullName>
    </submittedName>
</protein>
<evidence type="ECO:0000256" key="2">
    <source>
        <dbReference type="ARBA" id="ARBA00009047"/>
    </source>
</evidence>
<evidence type="ECO:0000256" key="1">
    <source>
        <dbReference type="ARBA" id="ARBA00004651"/>
    </source>
</evidence>
<evidence type="ECO:0000256" key="8">
    <source>
        <dbReference type="ARBA" id="ARBA00023136"/>
    </source>
</evidence>
<evidence type="ECO:0000256" key="3">
    <source>
        <dbReference type="ARBA" id="ARBA00022448"/>
    </source>
</evidence>
<comment type="caution">
    <text evidence="12">The sequence shown here is derived from an EMBL/GenBank/DDBJ whole genome shotgun (WGS) entry which is preliminary data.</text>
</comment>
<evidence type="ECO:0000256" key="7">
    <source>
        <dbReference type="ARBA" id="ARBA00022989"/>
    </source>
</evidence>
<dbReference type="InterPro" id="IPR000515">
    <property type="entry name" value="MetI-like"/>
</dbReference>
<feature type="region of interest" description="Disordered" evidence="10">
    <location>
        <begin position="1"/>
        <end position="21"/>
    </location>
</feature>
<sequence>MATPIPPAVPHPTGPSPSRRRGGVAHRVGWWRHAVALLCAVFALIPIVFVVSAAFNPRGTLGSTTLWPSGAGLENFRKLFTSTDYGRWFGNSLLISAAAGALSMFASACGAYAFSRFRFRGRRAGMTGLLLVQMFPQFLAVVAIYLMFTWITARYPGIGFNTSWALILLYMGGALGANTWLMKGFFDTVPKSLDESAKVDGASHAQVFFTIMLPLVSPVLAVTGLLSFIGTMNEFLLANIFLTDPEAKTLAVGLYGMIQEGNRDANFGLFCAGSLLMAIPIVALFLYLQRFIVSGLTSGAVKG</sequence>
<feature type="transmembrane region" description="Helical" evidence="9">
    <location>
        <begin position="163"/>
        <end position="186"/>
    </location>
</feature>
<dbReference type="InterPro" id="IPR050901">
    <property type="entry name" value="BP-dep_ABC_trans_perm"/>
</dbReference>
<keyword evidence="5" id="KW-0762">Sugar transport</keyword>
<dbReference type="GO" id="GO:0042956">
    <property type="term" value="P:maltodextrin transmembrane transport"/>
    <property type="evidence" value="ECO:0007669"/>
    <property type="project" value="TreeGrafter"/>
</dbReference>
<dbReference type="InterPro" id="IPR035906">
    <property type="entry name" value="MetI-like_sf"/>
</dbReference>
<keyword evidence="4" id="KW-1003">Cell membrane</keyword>
<evidence type="ECO:0000259" key="11">
    <source>
        <dbReference type="PROSITE" id="PS50928"/>
    </source>
</evidence>
<evidence type="ECO:0000313" key="13">
    <source>
        <dbReference type="Proteomes" id="UP000638353"/>
    </source>
</evidence>
<organism evidence="12 13">
    <name type="scientific">Streptomyces finlayi</name>
    <dbReference type="NCBI Taxonomy" id="67296"/>
    <lineage>
        <taxon>Bacteria</taxon>
        <taxon>Bacillati</taxon>
        <taxon>Actinomycetota</taxon>
        <taxon>Actinomycetes</taxon>
        <taxon>Kitasatosporales</taxon>
        <taxon>Streptomycetaceae</taxon>
        <taxon>Streptomyces</taxon>
    </lineage>
</organism>
<keyword evidence="8 9" id="KW-0472">Membrane</keyword>
<evidence type="ECO:0000256" key="9">
    <source>
        <dbReference type="RuleBase" id="RU363032"/>
    </source>
</evidence>
<comment type="similarity">
    <text evidence="2">Belongs to the binding-protein-dependent transport system permease family. MalFG subfamily.</text>
</comment>
<dbReference type="SUPFAM" id="SSF161098">
    <property type="entry name" value="MetI-like"/>
    <property type="match status" value="1"/>
</dbReference>
<dbReference type="GO" id="GO:0015423">
    <property type="term" value="F:ABC-type maltose transporter activity"/>
    <property type="evidence" value="ECO:0007669"/>
    <property type="project" value="TreeGrafter"/>
</dbReference>
<dbReference type="AlphaFoldDB" id="A0A918WZQ4"/>
<feature type="transmembrane region" description="Helical" evidence="9">
    <location>
        <begin position="93"/>
        <end position="114"/>
    </location>
</feature>
<feature type="transmembrane region" description="Helical" evidence="9">
    <location>
        <begin position="30"/>
        <end position="55"/>
    </location>
</feature>
<accession>A0A918WZQ4</accession>
<dbReference type="Pfam" id="PF00528">
    <property type="entry name" value="BPD_transp_1"/>
    <property type="match status" value="1"/>
</dbReference>
<proteinExistence type="inferred from homology"/>
<keyword evidence="6 9" id="KW-0812">Transmembrane</keyword>
<gene>
    <name evidence="12" type="ORF">GCM10010334_42290</name>
</gene>
<comment type="subcellular location">
    <subcellularLocation>
        <location evidence="1 9">Cell membrane</location>
        <topology evidence="1 9">Multi-pass membrane protein</topology>
    </subcellularLocation>
</comment>
<reference evidence="12" key="2">
    <citation type="submission" date="2020-09" db="EMBL/GenBank/DDBJ databases">
        <authorList>
            <person name="Sun Q."/>
            <person name="Ohkuma M."/>
        </authorList>
    </citation>
    <scope>NUCLEOTIDE SEQUENCE</scope>
    <source>
        <strain evidence="12">JCM 4637</strain>
    </source>
</reference>
<dbReference type="PANTHER" id="PTHR32243:SF50">
    <property type="entry name" value="MALTOSE_MALTODEXTRIN TRANSPORT SYSTEM PERMEASE PROTEIN MALG"/>
    <property type="match status" value="1"/>
</dbReference>
<reference evidence="12" key="1">
    <citation type="journal article" date="2014" name="Int. J. Syst. Evol. Microbiol.">
        <title>Complete genome sequence of Corynebacterium casei LMG S-19264T (=DSM 44701T), isolated from a smear-ripened cheese.</title>
        <authorList>
            <consortium name="US DOE Joint Genome Institute (JGI-PGF)"/>
            <person name="Walter F."/>
            <person name="Albersmeier A."/>
            <person name="Kalinowski J."/>
            <person name="Ruckert C."/>
        </authorList>
    </citation>
    <scope>NUCLEOTIDE SEQUENCE</scope>
    <source>
        <strain evidence="12">JCM 4637</strain>
    </source>
</reference>
<dbReference type="CDD" id="cd06261">
    <property type="entry name" value="TM_PBP2"/>
    <property type="match status" value="1"/>
</dbReference>
<dbReference type="PROSITE" id="PS50928">
    <property type="entry name" value="ABC_TM1"/>
    <property type="match status" value="1"/>
</dbReference>
<dbReference type="EMBL" id="BMVC01000008">
    <property type="protein sequence ID" value="GHC99095.1"/>
    <property type="molecule type" value="Genomic_DNA"/>
</dbReference>
<dbReference type="PANTHER" id="PTHR32243">
    <property type="entry name" value="MALTOSE TRANSPORT SYSTEM PERMEASE-RELATED"/>
    <property type="match status" value="1"/>
</dbReference>